<dbReference type="InterPro" id="IPR050627">
    <property type="entry name" value="Nitroreductase/BluB"/>
</dbReference>
<comment type="cofactor">
    <cofactor evidence="1">
        <name>FMN</name>
        <dbReference type="ChEBI" id="CHEBI:58210"/>
    </cofactor>
</comment>
<dbReference type="CDD" id="cd02149">
    <property type="entry name" value="NfsB-like"/>
    <property type="match status" value="1"/>
</dbReference>
<evidence type="ECO:0000256" key="6">
    <source>
        <dbReference type="ARBA" id="ARBA00023002"/>
    </source>
</evidence>
<sequence>MTINKQQILDAYNWRAATKEYDPNKRVSREDMDFILETARLSPSSFGLEPWKFLVIERGVNPDLWNTLSETCWGLTQKLPGCSHVVIALSRRAADLHADSAYIDHLLRNVKKLPEDVLTTYRGFFANYAQNQANLLESDRAYEDWASKQTYIALGNMLTAAALIGVDSTPVEGIDYANIDKVLADKGLYDPEHFKVSVMAAFGYRAQDPMFPKSRQAAADVIEWVK</sequence>
<organism evidence="9 10">
    <name type="scientific">Psittacicella hinzii</name>
    <dbReference type="NCBI Taxonomy" id="2028575"/>
    <lineage>
        <taxon>Bacteria</taxon>
        <taxon>Pseudomonadati</taxon>
        <taxon>Pseudomonadota</taxon>
        <taxon>Gammaproteobacteria</taxon>
        <taxon>Pasteurellales</taxon>
        <taxon>Psittacicellaceae</taxon>
        <taxon>Psittacicella</taxon>
    </lineage>
</organism>
<dbReference type="InterPro" id="IPR029479">
    <property type="entry name" value="Nitroreductase"/>
</dbReference>
<protein>
    <submittedName>
        <fullName evidence="9">NAD(P)H-dependent oxidoreductase</fullName>
    </submittedName>
</protein>
<evidence type="ECO:0000259" key="8">
    <source>
        <dbReference type="Pfam" id="PF00881"/>
    </source>
</evidence>
<comment type="caution">
    <text evidence="9">The sequence shown here is derived from an EMBL/GenBank/DDBJ whole genome shotgun (WGS) entry which is preliminary data.</text>
</comment>
<evidence type="ECO:0000256" key="7">
    <source>
        <dbReference type="ARBA" id="ARBA00023027"/>
    </source>
</evidence>
<dbReference type="GO" id="GO:0005829">
    <property type="term" value="C:cytosol"/>
    <property type="evidence" value="ECO:0007669"/>
    <property type="project" value="TreeGrafter"/>
</dbReference>
<dbReference type="GO" id="GO:0046256">
    <property type="term" value="P:2,4,6-trinitrotoluene catabolic process"/>
    <property type="evidence" value="ECO:0007669"/>
    <property type="project" value="TreeGrafter"/>
</dbReference>
<keyword evidence="6" id="KW-0560">Oxidoreductase</keyword>
<evidence type="ECO:0000256" key="5">
    <source>
        <dbReference type="ARBA" id="ARBA00022857"/>
    </source>
</evidence>
<evidence type="ECO:0000256" key="4">
    <source>
        <dbReference type="ARBA" id="ARBA00022643"/>
    </source>
</evidence>
<dbReference type="GO" id="GO:0046857">
    <property type="term" value="F:oxidoreductase activity, acting on other nitrogenous compounds as donors, with NAD or NADP as acceptor"/>
    <property type="evidence" value="ECO:0007669"/>
    <property type="project" value="TreeGrafter"/>
</dbReference>
<dbReference type="Gene3D" id="3.40.109.10">
    <property type="entry name" value="NADH Oxidase"/>
    <property type="match status" value="1"/>
</dbReference>
<dbReference type="OrthoDB" id="9809288at2"/>
<dbReference type="InterPro" id="IPR000415">
    <property type="entry name" value="Nitroreductase-like"/>
</dbReference>
<keyword evidence="10" id="KW-1185">Reference proteome</keyword>
<reference evidence="9 10" key="1">
    <citation type="submission" date="2017-08" db="EMBL/GenBank/DDBJ databases">
        <title>Reclassification of Bisgaard taxon 37 and 44.</title>
        <authorList>
            <person name="Christensen H."/>
        </authorList>
    </citation>
    <scope>NUCLEOTIDE SEQUENCE [LARGE SCALE GENOMIC DNA]</scope>
    <source>
        <strain evidence="9 10">111</strain>
    </source>
</reference>
<evidence type="ECO:0000313" key="10">
    <source>
        <dbReference type="Proteomes" id="UP000265916"/>
    </source>
</evidence>
<accession>A0A3A1YAL0</accession>
<dbReference type="PANTHER" id="PTHR23026:SF125">
    <property type="entry name" value="OXYGEN-INSENSITIVE NAD(P)H NITROREDUCTASE"/>
    <property type="match status" value="1"/>
</dbReference>
<evidence type="ECO:0000256" key="1">
    <source>
        <dbReference type="ARBA" id="ARBA00001917"/>
    </source>
</evidence>
<keyword evidence="7" id="KW-0520">NAD</keyword>
<evidence type="ECO:0000313" key="9">
    <source>
        <dbReference type="EMBL" id="RIY34376.1"/>
    </source>
</evidence>
<gene>
    <name evidence="9" type="ORF">CKF58_08225</name>
</gene>
<evidence type="ECO:0000256" key="2">
    <source>
        <dbReference type="ARBA" id="ARBA00007118"/>
    </source>
</evidence>
<dbReference type="RefSeq" id="WP_119532784.1">
    <property type="nucleotide sequence ID" value="NZ_JBHSSP010000022.1"/>
</dbReference>
<dbReference type="InterPro" id="IPR033878">
    <property type="entry name" value="NfsB-like"/>
</dbReference>
<dbReference type="EMBL" id="NRJG01000211">
    <property type="protein sequence ID" value="RIY34376.1"/>
    <property type="molecule type" value="Genomic_DNA"/>
</dbReference>
<keyword evidence="3" id="KW-0285">Flavoprotein</keyword>
<dbReference type="AlphaFoldDB" id="A0A3A1YAL0"/>
<evidence type="ECO:0000256" key="3">
    <source>
        <dbReference type="ARBA" id="ARBA00022630"/>
    </source>
</evidence>
<dbReference type="SUPFAM" id="SSF55469">
    <property type="entry name" value="FMN-dependent nitroreductase-like"/>
    <property type="match status" value="1"/>
</dbReference>
<name>A0A3A1YAL0_9GAMM</name>
<dbReference type="Pfam" id="PF00881">
    <property type="entry name" value="Nitroreductase"/>
    <property type="match status" value="1"/>
</dbReference>
<dbReference type="PANTHER" id="PTHR23026">
    <property type="entry name" value="NADPH NITROREDUCTASE"/>
    <property type="match status" value="1"/>
</dbReference>
<comment type="similarity">
    <text evidence="2">Belongs to the nitroreductase family.</text>
</comment>
<feature type="domain" description="Nitroreductase" evidence="8">
    <location>
        <begin position="14"/>
        <end position="184"/>
    </location>
</feature>
<proteinExistence type="inferred from homology"/>
<keyword evidence="4" id="KW-0288">FMN</keyword>
<dbReference type="Proteomes" id="UP000265916">
    <property type="component" value="Unassembled WGS sequence"/>
</dbReference>
<keyword evidence="5" id="KW-0521">NADP</keyword>